<evidence type="ECO:0000256" key="1">
    <source>
        <dbReference type="SAM" id="MobiDB-lite"/>
    </source>
</evidence>
<name>A0A087SBR3_AUXPR</name>
<evidence type="ECO:0000313" key="2">
    <source>
        <dbReference type="EMBL" id="KFM23167.1"/>
    </source>
</evidence>
<feature type="compositionally biased region" description="Basic and acidic residues" evidence="1">
    <location>
        <begin position="16"/>
        <end position="31"/>
    </location>
</feature>
<reference evidence="2 3" key="1">
    <citation type="journal article" date="2014" name="BMC Genomics">
        <title>Oil accumulation mechanisms of the oleaginous microalga Chlorella protothecoides revealed through its genome, transcriptomes, and proteomes.</title>
        <authorList>
            <person name="Gao C."/>
            <person name="Wang Y."/>
            <person name="Shen Y."/>
            <person name="Yan D."/>
            <person name="He X."/>
            <person name="Dai J."/>
            <person name="Wu Q."/>
        </authorList>
    </citation>
    <scope>NUCLEOTIDE SEQUENCE [LARGE SCALE GENOMIC DNA]</scope>
    <source>
        <strain evidence="2 3">0710</strain>
    </source>
</reference>
<dbReference type="Proteomes" id="UP000028924">
    <property type="component" value="Unassembled WGS sequence"/>
</dbReference>
<feature type="compositionally biased region" description="Polar residues" evidence="1">
    <location>
        <begin position="48"/>
        <end position="57"/>
    </location>
</feature>
<dbReference type="RefSeq" id="XP_011396037.1">
    <property type="nucleotide sequence ID" value="XM_011397735.1"/>
</dbReference>
<sequence>MADSGTRHARVVGPPTHEEDVSDVKEAKAIAHDYNPVHHTLSEKPASGTATSGSKDAQTAAAKPLQE</sequence>
<organism evidence="2 3">
    <name type="scientific">Auxenochlorella protothecoides</name>
    <name type="common">Green microalga</name>
    <name type="synonym">Chlorella protothecoides</name>
    <dbReference type="NCBI Taxonomy" id="3075"/>
    <lineage>
        <taxon>Eukaryota</taxon>
        <taxon>Viridiplantae</taxon>
        <taxon>Chlorophyta</taxon>
        <taxon>core chlorophytes</taxon>
        <taxon>Trebouxiophyceae</taxon>
        <taxon>Chlorellales</taxon>
        <taxon>Chlorellaceae</taxon>
        <taxon>Auxenochlorella</taxon>
    </lineage>
</organism>
<feature type="region of interest" description="Disordered" evidence="1">
    <location>
        <begin position="1"/>
        <end position="67"/>
    </location>
</feature>
<proteinExistence type="predicted"/>
<evidence type="ECO:0000313" key="3">
    <source>
        <dbReference type="Proteomes" id="UP000028924"/>
    </source>
</evidence>
<gene>
    <name evidence="2" type="ORF">F751_3358</name>
</gene>
<accession>A0A087SBR3</accession>
<dbReference type="AlphaFoldDB" id="A0A087SBR3"/>
<dbReference type="EMBL" id="KL662089">
    <property type="protein sequence ID" value="KFM23167.1"/>
    <property type="molecule type" value="Genomic_DNA"/>
</dbReference>
<keyword evidence="3" id="KW-1185">Reference proteome</keyword>
<dbReference type="KEGG" id="apro:F751_3358"/>
<dbReference type="GeneID" id="23614749"/>
<protein>
    <submittedName>
        <fullName evidence="2">Uncharacterized protein</fullName>
    </submittedName>
</protein>